<comment type="caution">
    <text evidence="2">The sequence shown here is derived from an EMBL/GenBank/DDBJ whole genome shotgun (WGS) entry which is preliminary data.</text>
</comment>
<evidence type="ECO:0000256" key="1">
    <source>
        <dbReference type="ARBA" id="ARBA00009981"/>
    </source>
</evidence>
<sequence length="139" mass="15548">MFWRPSSLTDWPLRMACVSDDRICTDSCILFFVTRTPNYIISVSDAAKRGIAGLARDAESGSSITVERNHRPVAAIIGVSELHRYQEAERDLRDLAVVLIRTATDNGERTSLDNVFSRFGFDRAVLEREVAEDLAAGRE</sequence>
<evidence type="ECO:0000313" key="3">
    <source>
        <dbReference type="Proteomes" id="UP000032360"/>
    </source>
</evidence>
<protein>
    <submittedName>
        <fullName evidence="2">Phd/YefM protein</fullName>
    </submittedName>
</protein>
<comment type="similarity">
    <text evidence="1">Belongs to the phD/YefM antitoxin family.</text>
</comment>
<accession>A0A0D8HC93</accession>
<dbReference type="InterPro" id="IPR036165">
    <property type="entry name" value="YefM-like_sf"/>
</dbReference>
<name>A0A0D8HC93_9ACTN</name>
<reference evidence="2 3" key="1">
    <citation type="submission" date="2015-01" db="EMBL/GenBank/DDBJ databases">
        <title>Draft genome of the acidophilic iron oxidizer Acidithrix ferrooxidans strain Py-F3.</title>
        <authorList>
            <person name="Poehlein A."/>
            <person name="Eisen S."/>
            <person name="Schloemann M."/>
            <person name="Johnson B.D."/>
            <person name="Daniel R."/>
            <person name="Muehling M."/>
        </authorList>
    </citation>
    <scope>NUCLEOTIDE SEQUENCE [LARGE SCALE GENOMIC DNA]</scope>
    <source>
        <strain evidence="2 3">Py-F3</strain>
    </source>
</reference>
<organism evidence="2 3">
    <name type="scientific">Acidithrix ferrooxidans</name>
    <dbReference type="NCBI Taxonomy" id="1280514"/>
    <lineage>
        <taxon>Bacteria</taxon>
        <taxon>Bacillati</taxon>
        <taxon>Actinomycetota</taxon>
        <taxon>Acidimicrobiia</taxon>
        <taxon>Acidimicrobiales</taxon>
        <taxon>Acidimicrobiaceae</taxon>
        <taxon>Acidithrix</taxon>
    </lineage>
</organism>
<proteinExistence type="inferred from homology"/>
<gene>
    <name evidence="2" type="ORF">AXFE_35540</name>
</gene>
<dbReference type="STRING" id="1280514.AXFE_35540"/>
<dbReference type="EMBL" id="JXYS01000139">
    <property type="protein sequence ID" value="KJF15590.1"/>
    <property type="molecule type" value="Genomic_DNA"/>
</dbReference>
<evidence type="ECO:0000313" key="2">
    <source>
        <dbReference type="EMBL" id="KJF15590.1"/>
    </source>
</evidence>
<dbReference type="Proteomes" id="UP000032360">
    <property type="component" value="Unassembled WGS sequence"/>
</dbReference>
<dbReference type="AlphaFoldDB" id="A0A0D8HC93"/>
<dbReference type="SUPFAM" id="SSF143120">
    <property type="entry name" value="YefM-like"/>
    <property type="match status" value="1"/>
</dbReference>
<keyword evidence="3" id="KW-1185">Reference proteome</keyword>